<protein>
    <submittedName>
        <fullName evidence="1">Uncharacterized protein</fullName>
    </submittedName>
</protein>
<organism evidence="1 2">
    <name type="scientific">Stephania cephalantha</name>
    <dbReference type="NCBI Taxonomy" id="152367"/>
    <lineage>
        <taxon>Eukaryota</taxon>
        <taxon>Viridiplantae</taxon>
        <taxon>Streptophyta</taxon>
        <taxon>Embryophyta</taxon>
        <taxon>Tracheophyta</taxon>
        <taxon>Spermatophyta</taxon>
        <taxon>Magnoliopsida</taxon>
        <taxon>Ranunculales</taxon>
        <taxon>Menispermaceae</taxon>
        <taxon>Menispermoideae</taxon>
        <taxon>Cissampelideae</taxon>
        <taxon>Stephania</taxon>
    </lineage>
</organism>
<proteinExistence type="predicted"/>
<gene>
    <name evidence="1" type="ORF">Scep_002378</name>
</gene>
<dbReference type="Proteomes" id="UP001419268">
    <property type="component" value="Unassembled WGS sequence"/>
</dbReference>
<evidence type="ECO:0000313" key="1">
    <source>
        <dbReference type="EMBL" id="KAK9167187.1"/>
    </source>
</evidence>
<dbReference type="AlphaFoldDB" id="A0AAP0L9T9"/>
<dbReference type="EMBL" id="JBBNAG010000001">
    <property type="protein sequence ID" value="KAK9167187.1"/>
    <property type="molecule type" value="Genomic_DNA"/>
</dbReference>
<accession>A0AAP0L9T9</accession>
<keyword evidence="2" id="KW-1185">Reference proteome</keyword>
<reference evidence="1 2" key="1">
    <citation type="submission" date="2024-01" db="EMBL/GenBank/DDBJ databases">
        <title>Genome assemblies of Stephania.</title>
        <authorList>
            <person name="Yang L."/>
        </authorList>
    </citation>
    <scope>NUCLEOTIDE SEQUENCE [LARGE SCALE GENOMIC DNA]</scope>
    <source>
        <strain evidence="1">JXDWG</strain>
        <tissue evidence="1">Leaf</tissue>
    </source>
</reference>
<comment type="caution">
    <text evidence="1">The sequence shown here is derived from an EMBL/GenBank/DDBJ whole genome shotgun (WGS) entry which is preliminary data.</text>
</comment>
<name>A0AAP0L9T9_9MAGN</name>
<evidence type="ECO:0000313" key="2">
    <source>
        <dbReference type="Proteomes" id="UP001419268"/>
    </source>
</evidence>
<sequence length="142" mass="15650">MDHLYATFHLAPCVTLSLAVFLLHSTCLLPIGLPTATLASAVCQAPHGVSRFVHAFQQSCFTCHFMTRVTFLFARSRQQLTHVFAKLQKAAVPPMRKRHVAMSCFTSVITAALVQSLLATSPLPFCSPNQTLTRGRCLEAKY</sequence>